<dbReference type="InterPro" id="IPR002220">
    <property type="entry name" value="DapA-like"/>
</dbReference>
<keyword evidence="10 12" id="KW-0704">Schiff base</keyword>
<feature type="active site" description="Proton donor/acceptor" evidence="12 14">
    <location>
        <position position="150"/>
    </location>
</feature>
<dbReference type="GO" id="GO:0019877">
    <property type="term" value="P:diaminopimelate biosynthetic process"/>
    <property type="evidence" value="ECO:0007669"/>
    <property type="project" value="UniProtKB-UniRule"/>
</dbReference>
<sequence length="352" mass="35071">MSEVPSSVTGMSMLPPAPFGRVITAMVTPFRADGGLDEAGAAQLASRLVDAGNDGLVVNGTTGESPTTTDEEKDRLVRVVVEAVGSRARVISGVGTSDTAHSVELARAAEAAGAHGLLVVTPYYNKPPQAGLLRHFVTVAEATGLPVVVYDIPGRTGVPVASETLVRLAEHPRIVAVKDAKDDLPASSWVLARTGLAYYSGTDALNLPLLSIGACGVISVVGHVAAPAIRAMIEAFGAGEVGRAIALHQGLLPAYEGMFRTQGVILAKAALRLAGLPAGPVRPPLVDATPAEVARLRADLAEALLDAAGPPGAPGGVEAGGRGAPAGASSGSGSSGSGSSVGLAVAAAGEVS</sequence>
<dbReference type="KEGG" id="fra:Francci3_3544"/>
<dbReference type="InterPro" id="IPR013785">
    <property type="entry name" value="Aldolase_TIM"/>
</dbReference>
<dbReference type="PRINTS" id="PR00146">
    <property type="entry name" value="DHPICSNTHASE"/>
</dbReference>
<dbReference type="GO" id="GO:0005829">
    <property type="term" value="C:cytosol"/>
    <property type="evidence" value="ECO:0007669"/>
    <property type="project" value="TreeGrafter"/>
</dbReference>
<proteinExistence type="inferred from homology"/>
<feature type="site" description="Part of a proton relay during catalysis" evidence="12">
    <location>
        <position position="124"/>
    </location>
</feature>
<dbReference type="PhylomeDB" id="Q2J746"/>
<evidence type="ECO:0000256" key="10">
    <source>
        <dbReference type="ARBA" id="ARBA00023270"/>
    </source>
</evidence>
<dbReference type="UniPathway" id="UPA00034">
    <property type="reaction ID" value="UER00017"/>
</dbReference>
<evidence type="ECO:0000256" key="15">
    <source>
        <dbReference type="PIRSR" id="PIRSR001365-2"/>
    </source>
</evidence>
<dbReference type="Proteomes" id="UP000001937">
    <property type="component" value="Chromosome"/>
</dbReference>
<evidence type="ECO:0000256" key="14">
    <source>
        <dbReference type="PIRSR" id="PIRSR001365-1"/>
    </source>
</evidence>
<comment type="pathway">
    <text evidence="2 12">Amino-acid biosynthesis; L-lysine biosynthesis via DAP pathway; (S)-tetrahydrodipicolinate from L-aspartate: step 3/4.</text>
</comment>
<dbReference type="OrthoDB" id="9782828at2"/>
<evidence type="ECO:0000256" key="7">
    <source>
        <dbReference type="ARBA" id="ARBA00022915"/>
    </source>
</evidence>
<feature type="site" description="Part of a proton relay during catalysis" evidence="12">
    <location>
        <position position="61"/>
    </location>
</feature>
<keyword evidence="7 12" id="KW-0220">Diaminopimelate biosynthesis</keyword>
<comment type="caution">
    <text evidence="12">Was originally thought to be a dihydrodipicolinate synthase (DHDPS), catalyzing the condensation of (S)-aspartate-beta-semialdehyde [(S)-ASA] and pyruvate to dihydrodipicolinate (DHDP). However, it was shown in E.coli that the product of the enzymatic reaction is not dihydrodipicolinate but in fact (4S)-4-hydroxy-2,3,4,5-tetrahydro-(2S)-dipicolinic acid (HTPA), and that the consecutive dehydration reaction leading to DHDP is not spontaneous but catalyzed by DapB.</text>
</comment>
<dbReference type="PIRSF" id="PIRSF001365">
    <property type="entry name" value="DHDPS"/>
    <property type="match status" value="1"/>
</dbReference>
<evidence type="ECO:0000256" key="2">
    <source>
        <dbReference type="ARBA" id="ARBA00005120"/>
    </source>
</evidence>
<feature type="active site" description="Schiff-base intermediate with substrate" evidence="12 14">
    <location>
        <position position="178"/>
    </location>
</feature>
<dbReference type="PANTHER" id="PTHR12128">
    <property type="entry name" value="DIHYDRODIPICOLINATE SYNTHASE"/>
    <property type="match status" value="1"/>
</dbReference>
<evidence type="ECO:0000256" key="3">
    <source>
        <dbReference type="ARBA" id="ARBA00007592"/>
    </source>
</evidence>
<comment type="catalytic activity">
    <reaction evidence="11 12">
        <text>L-aspartate 4-semialdehyde + pyruvate = (2S,4S)-4-hydroxy-2,3,4,5-tetrahydrodipicolinate + H2O + H(+)</text>
        <dbReference type="Rhea" id="RHEA:34171"/>
        <dbReference type="ChEBI" id="CHEBI:15361"/>
        <dbReference type="ChEBI" id="CHEBI:15377"/>
        <dbReference type="ChEBI" id="CHEBI:15378"/>
        <dbReference type="ChEBI" id="CHEBI:67139"/>
        <dbReference type="ChEBI" id="CHEBI:537519"/>
        <dbReference type="EC" id="4.3.3.7"/>
    </reaction>
</comment>
<feature type="region of interest" description="Disordered" evidence="16">
    <location>
        <begin position="309"/>
        <end position="341"/>
    </location>
</feature>
<dbReference type="PANTHER" id="PTHR12128:SF66">
    <property type="entry name" value="4-HYDROXY-2-OXOGLUTARATE ALDOLASE, MITOCHONDRIAL"/>
    <property type="match status" value="1"/>
</dbReference>
<keyword evidence="9 12" id="KW-0456">Lyase</keyword>
<evidence type="ECO:0000256" key="9">
    <source>
        <dbReference type="ARBA" id="ARBA00023239"/>
    </source>
</evidence>
<evidence type="ECO:0000256" key="5">
    <source>
        <dbReference type="ARBA" id="ARBA00022490"/>
    </source>
</evidence>
<evidence type="ECO:0000256" key="6">
    <source>
        <dbReference type="ARBA" id="ARBA00022605"/>
    </source>
</evidence>
<feature type="compositionally biased region" description="Low complexity" evidence="16">
    <location>
        <begin position="325"/>
        <end position="341"/>
    </location>
</feature>
<evidence type="ECO:0000313" key="18">
    <source>
        <dbReference type="Proteomes" id="UP000001937"/>
    </source>
</evidence>
<dbReference type="InterPro" id="IPR020625">
    <property type="entry name" value="Schiff_base-form_aldolases_AS"/>
</dbReference>
<dbReference type="AlphaFoldDB" id="Q2J746"/>
<dbReference type="PROSITE" id="PS00666">
    <property type="entry name" value="DHDPS_2"/>
    <property type="match status" value="1"/>
</dbReference>
<evidence type="ECO:0000256" key="13">
    <source>
        <dbReference type="PIRNR" id="PIRNR001365"/>
    </source>
</evidence>
<name>Q2J746_FRACC</name>
<dbReference type="STRING" id="106370.Francci3_3544"/>
<dbReference type="GO" id="GO:0008840">
    <property type="term" value="F:4-hydroxy-tetrahydrodipicolinate synthase activity"/>
    <property type="evidence" value="ECO:0007669"/>
    <property type="project" value="UniProtKB-UniRule"/>
</dbReference>
<dbReference type="InterPro" id="IPR005263">
    <property type="entry name" value="DapA"/>
</dbReference>
<dbReference type="HAMAP" id="MF_00418">
    <property type="entry name" value="DapA"/>
    <property type="match status" value="1"/>
</dbReference>
<dbReference type="EMBL" id="CP000249">
    <property type="protein sequence ID" value="ABD12896.1"/>
    <property type="molecule type" value="Genomic_DNA"/>
</dbReference>
<protein>
    <recommendedName>
        <fullName evidence="4 12">4-hydroxy-tetrahydrodipicolinate synthase</fullName>
        <shortName evidence="12">HTPA synthase</shortName>
        <ecNumber evidence="4 12">4.3.3.7</ecNumber>
    </recommendedName>
</protein>
<comment type="similarity">
    <text evidence="3 12 13">Belongs to the DapA family.</text>
</comment>
<comment type="subcellular location">
    <subcellularLocation>
        <location evidence="12">Cytoplasm</location>
    </subcellularLocation>
</comment>
<evidence type="ECO:0000256" key="4">
    <source>
        <dbReference type="ARBA" id="ARBA00012086"/>
    </source>
</evidence>
<dbReference type="SUPFAM" id="SSF51569">
    <property type="entry name" value="Aldolase"/>
    <property type="match status" value="1"/>
</dbReference>
<dbReference type="EC" id="4.3.3.7" evidence="4 12"/>
<evidence type="ECO:0000313" key="17">
    <source>
        <dbReference type="EMBL" id="ABD12896.1"/>
    </source>
</evidence>
<keyword evidence="5 12" id="KW-0963">Cytoplasm</keyword>
<dbReference type="InterPro" id="IPR020624">
    <property type="entry name" value="Schiff_base-form_aldolases_CS"/>
</dbReference>
<keyword evidence="6 12" id="KW-0028">Amino-acid biosynthesis</keyword>
<organism evidence="17 18">
    <name type="scientific">Frankia casuarinae (strain DSM 45818 / CECT 9043 / HFP020203 / CcI3)</name>
    <dbReference type="NCBI Taxonomy" id="106370"/>
    <lineage>
        <taxon>Bacteria</taxon>
        <taxon>Bacillati</taxon>
        <taxon>Actinomycetota</taxon>
        <taxon>Actinomycetes</taxon>
        <taxon>Frankiales</taxon>
        <taxon>Frankiaceae</taxon>
        <taxon>Frankia</taxon>
    </lineage>
</organism>
<evidence type="ECO:0000256" key="16">
    <source>
        <dbReference type="SAM" id="MobiDB-lite"/>
    </source>
</evidence>
<reference evidence="17 18" key="1">
    <citation type="journal article" date="2007" name="Genome Res.">
        <title>Genome characteristics of facultatively symbiotic Frankia sp. strains reflect host range and host plant biogeography.</title>
        <authorList>
            <person name="Normand P."/>
            <person name="Lapierre P."/>
            <person name="Tisa L.S."/>
            <person name="Gogarten J.P."/>
            <person name="Alloisio N."/>
            <person name="Bagnarol E."/>
            <person name="Bassi C.A."/>
            <person name="Berry A.M."/>
            <person name="Bickhart D.M."/>
            <person name="Choisne N."/>
            <person name="Couloux A."/>
            <person name="Cournoyer B."/>
            <person name="Cruveiller S."/>
            <person name="Daubin V."/>
            <person name="Demange N."/>
            <person name="Francino M.P."/>
            <person name="Goltsman E."/>
            <person name="Huang Y."/>
            <person name="Kopp O.R."/>
            <person name="Labarre L."/>
            <person name="Lapidus A."/>
            <person name="Lavire C."/>
            <person name="Marechal J."/>
            <person name="Martinez M."/>
            <person name="Mastronunzio J.E."/>
            <person name="Mullin B.C."/>
            <person name="Niemann J."/>
            <person name="Pujic P."/>
            <person name="Rawnsley T."/>
            <person name="Rouy Z."/>
            <person name="Schenowitz C."/>
            <person name="Sellstedt A."/>
            <person name="Tavares F."/>
            <person name="Tomkins J.P."/>
            <person name="Vallenet D."/>
            <person name="Valverde C."/>
            <person name="Wall L.G."/>
            <person name="Wang Y."/>
            <person name="Medigue C."/>
            <person name="Benson D.R."/>
        </authorList>
    </citation>
    <scope>NUCLEOTIDE SEQUENCE [LARGE SCALE GENOMIC DNA]</scope>
    <source>
        <strain evidence="18">DSM 45818 / CECT 9043 / CcI3</strain>
    </source>
</reference>
<dbReference type="NCBIfam" id="TIGR00674">
    <property type="entry name" value="dapA"/>
    <property type="match status" value="1"/>
</dbReference>
<keyword evidence="8 12" id="KW-0457">Lysine biosynthesis</keyword>
<gene>
    <name evidence="12" type="primary">dapA</name>
    <name evidence="17" type="ordered locus">Francci3_3544</name>
</gene>
<feature type="binding site" evidence="12 15">
    <location>
        <position position="62"/>
    </location>
    <ligand>
        <name>pyruvate</name>
        <dbReference type="ChEBI" id="CHEBI:15361"/>
    </ligand>
</feature>
<dbReference type="SMART" id="SM01130">
    <property type="entry name" value="DHDPS"/>
    <property type="match status" value="1"/>
</dbReference>
<evidence type="ECO:0000256" key="1">
    <source>
        <dbReference type="ARBA" id="ARBA00003294"/>
    </source>
</evidence>
<dbReference type="Gene3D" id="3.20.20.70">
    <property type="entry name" value="Aldolase class I"/>
    <property type="match status" value="1"/>
</dbReference>
<feature type="compositionally biased region" description="Gly residues" evidence="16">
    <location>
        <begin position="314"/>
        <end position="324"/>
    </location>
</feature>
<evidence type="ECO:0000256" key="12">
    <source>
        <dbReference type="HAMAP-Rule" id="MF_00418"/>
    </source>
</evidence>
<comment type="function">
    <text evidence="1 12">Catalyzes the condensation of (S)-aspartate-beta-semialdehyde [(S)-ASA] and pyruvate to 4-hydroxy-tetrahydrodipicolinate (HTPA).</text>
</comment>
<dbReference type="PROSITE" id="PS00665">
    <property type="entry name" value="DHDPS_1"/>
    <property type="match status" value="1"/>
</dbReference>
<accession>Q2J746</accession>
<dbReference type="GO" id="GO:0009089">
    <property type="term" value="P:lysine biosynthetic process via diaminopimelate"/>
    <property type="evidence" value="ECO:0007669"/>
    <property type="project" value="UniProtKB-UniRule"/>
</dbReference>
<dbReference type="CDD" id="cd00950">
    <property type="entry name" value="DHDPS"/>
    <property type="match status" value="1"/>
</dbReference>
<keyword evidence="18" id="KW-1185">Reference proteome</keyword>
<feature type="binding site" evidence="12 15">
    <location>
        <position position="218"/>
    </location>
    <ligand>
        <name>pyruvate</name>
        <dbReference type="ChEBI" id="CHEBI:15361"/>
    </ligand>
</feature>
<dbReference type="RefSeq" id="WP_011437920.1">
    <property type="nucleotide sequence ID" value="NC_007777.1"/>
</dbReference>
<dbReference type="HOGENOM" id="CLU_049343_7_1_11"/>
<comment type="subunit">
    <text evidence="12">Homotetramer; dimer of dimers.</text>
</comment>
<evidence type="ECO:0000256" key="8">
    <source>
        <dbReference type="ARBA" id="ARBA00023154"/>
    </source>
</evidence>
<evidence type="ECO:0000256" key="11">
    <source>
        <dbReference type="ARBA" id="ARBA00047836"/>
    </source>
</evidence>
<dbReference type="eggNOG" id="COG0329">
    <property type="taxonomic scope" value="Bacteria"/>
</dbReference>
<dbReference type="Pfam" id="PF00701">
    <property type="entry name" value="DHDPS"/>
    <property type="match status" value="1"/>
</dbReference>